<sequence>RAGVSGIARAEGEHKVSLYADDMILYLSDASTSLPVVLNILSDFGKISGYRVNTQKSELMPINLAARESSFVYTLLYFLRE</sequence>
<evidence type="ECO:0000313" key="1">
    <source>
        <dbReference type="Ensembl" id="ENSPNAP00000080984.1"/>
    </source>
</evidence>
<reference evidence="1 2" key="1">
    <citation type="submission" date="2020-10" db="EMBL/GenBank/DDBJ databases">
        <title>Pygocentrus nattereri (red-bellied piranha) genome, fPygNat1, primary haplotype.</title>
        <authorList>
            <person name="Myers G."/>
            <person name="Meyer A."/>
            <person name="Karagic N."/>
            <person name="Pippel M."/>
            <person name="Winkler S."/>
            <person name="Tracey A."/>
            <person name="Wood J."/>
            <person name="Formenti G."/>
            <person name="Howe K."/>
            <person name="Fedrigo O."/>
            <person name="Jarvis E.D."/>
        </authorList>
    </citation>
    <scope>NUCLEOTIDE SEQUENCE [LARGE SCALE GENOMIC DNA]</scope>
</reference>
<accession>A0AAR2M1X3</accession>
<dbReference type="Ensembl" id="ENSPNAT00000067907.1">
    <property type="protein sequence ID" value="ENSPNAP00000080984.1"/>
    <property type="gene ID" value="ENSPNAG00000032820.1"/>
</dbReference>
<proteinExistence type="predicted"/>
<name>A0AAR2M1X3_PYGNA</name>
<keyword evidence="2" id="KW-1185">Reference proteome</keyword>
<dbReference type="GeneTree" id="ENSGT01120000275812"/>
<reference evidence="1" key="3">
    <citation type="submission" date="2025-09" db="UniProtKB">
        <authorList>
            <consortium name="Ensembl"/>
        </authorList>
    </citation>
    <scope>IDENTIFICATION</scope>
</reference>
<organism evidence="1 2">
    <name type="scientific">Pygocentrus nattereri</name>
    <name type="common">Red-bellied piranha</name>
    <dbReference type="NCBI Taxonomy" id="42514"/>
    <lineage>
        <taxon>Eukaryota</taxon>
        <taxon>Metazoa</taxon>
        <taxon>Chordata</taxon>
        <taxon>Craniata</taxon>
        <taxon>Vertebrata</taxon>
        <taxon>Euteleostomi</taxon>
        <taxon>Actinopterygii</taxon>
        <taxon>Neopterygii</taxon>
        <taxon>Teleostei</taxon>
        <taxon>Ostariophysi</taxon>
        <taxon>Characiformes</taxon>
        <taxon>Characoidei</taxon>
        <taxon>Pygocentrus</taxon>
    </lineage>
</organism>
<dbReference type="AlphaFoldDB" id="A0AAR2M1X3"/>
<dbReference type="Proteomes" id="UP001501920">
    <property type="component" value="Chromosome 6"/>
</dbReference>
<evidence type="ECO:0000313" key="2">
    <source>
        <dbReference type="Proteomes" id="UP001501920"/>
    </source>
</evidence>
<protein>
    <recommendedName>
        <fullName evidence="3">Reverse transcriptase domain-containing protein</fullName>
    </recommendedName>
</protein>
<evidence type="ECO:0008006" key="3">
    <source>
        <dbReference type="Google" id="ProtNLM"/>
    </source>
</evidence>
<reference evidence="1" key="2">
    <citation type="submission" date="2025-08" db="UniProtKB">
        <authorList>
            <consortium name="Ensembl"/>
        </authorList>
    </citation>
    <scope>IDENTIFICATION</scope>
</reference>